<feature type="chain" id="PRO_5040975113" description="Chitin-binding type-4 domain-containing protein" evidence="2">
    <location>
        <begin position="18"/>
        <end position="347"/>
    </location>
</feature>
<dbReference type="EMBL" id="JANBUL010000058">
    <property type="protein sequence ID" value="KAJ2782954.1"/>
    <property type="molecule type" value="Genomic_DNA"/>
</dbReference>
<dbReference type="Proteomes" id="UP001140217">
    <property type="component" value="Unassembled WGS sequence"/>
</dbReference>
<sequence length="347" mass="36315">MKFTLATVAALVGSAAAHMAMTAPCGRYNPNCPVGGVLPPGESPDYDIKTPIHSSDPKAATQPLCKHTTPWAKPVASWTAGQAVTVSFEAGGAGHGGGHCQFSLSYDGGKTFVVVHEELRHCFYSGASNGNNADVLSYTFTLPKNVPGSDKAIFAWTWVNAIGNREFYMNCADVAIQGTSTSYTGKKMTIANYPGYDSIPEFHGNYETGINLYTNMPSITVTGSGYQVSKPPVKNQPQVDPVPVSSAPAKLPPTPTPQPPAPVVPKPQPPAKIPHDQEPPAVVSKTSSSVPTATPAPGGKCTHGAMQCSSSTGFRVCNWGQWTASISCAAGTVCRQSSPSAIYCGWP</sequence>
<feature type="signal peptide" evidence="2">
    <location>
        <begin position="1"/>
        <end position="17"/>
    </location>
</feature>
<gene>
    <name evidence="3" type="ORF">H4R18_001970</name>
</gene>
<evidence type="ECO:0000313" key="3">
    <source>
        <dbReference type="EMBL" id="KAJ2782954.1"/>
    </source>
</evidence>
<dbReference type="PANTHER" id="PTHR36182:SF1">
    <property type="entry name" value="PROTEIN, PUTATIVE (AFU_ORTHOLOGUE AFUA_6G10930)-RELATED"/>
    <property type="match status" value="1"/>
</dbReference>
<dbReference type="AlphaFoldDB" id="A0A9W8LIE2"/>
<dbReference type="Gene3D" id="2.70.50.70">
    <property type="match status" value="1"/>
</dbReference>
<evidence type="ECO:0000256" key="1">
    <source>
        <dbReference type="SAM" id="MobiDB-lite"/>
    </source>
</evidence>
<keyword evidence="2" id="KW-0732">Signal</keyword>
<feature type="compositionally biased region" description="Pro residues" evidence="1">
    <location>
        <begin position="250"/>
        <end position="272"/>
    </location>
</feature>
<name>A0A9W8LIE2_9FUNG</name>
<accession>A0A9W8LIE2</accession>
<feature type="region of interest" description="Disordered" evidence="1">
    <location>
        <begin position="227"/>
        <end position="302"/>
    </location>
</feature>
<dbReference type="PANTHER" id="PTHR36182">
    <property type="entry name" value="PROTEIN, PUTATIVE (AFU_ORTHOLOGUE AFUA_6G10930)-RELATED"/>
    <property type="match status" value="1"/>
</dbReference>
<evidence type="ECO:0000313" key="4">
    <source>
        <dbReference type="Proteomes" id="UP001140217"/>
    </source>
</evidence>
<reference evidence="3" key="1">
    <citation type="submission" date="2022-07" db="EMBL/GenBank/DDBJ databases">
        <title>Phylogenomic reconstructions and comparative analyses of Kickxellomycotina fungi.</title>
        <authorList>
            <person name="Reynolds N.K."/>
            <person name="Stajich J.E."/>
            <person name="Barry K."/>
            <person name="Grigoriev I.V."/>
            <person name="Crous P."/>
            <person name="Smith M.E."/>
        </authorList>
    </citation>
    <scope>NUCLEOTIDE SEQUENCE</scope>
    <source>
        <strain evidence="3">NBRC 105414</strain>
    </source>
</reference>
<evidence type="ECO:0000256" key="2">
    <source>
        <dbReference type="SAM" id="SignalP"/>
    </source>
</evidence>
<evidence type="ECO:0008006" key="5">
    <source>
        <dbReference type="Google" id="ProtNLM"/>
    </source>
</evidence>
<organism evidence="3 4">
    <name type="scientific">Coemansia javaensis</name>
    <dbReference type="NCBI Taxonomy" id="2761396"/>
    <lineage>
        <taxon>Eukaryota</taxon>
        <taxon>Fungi</taxon>
        <taxon>Fungi incertae sedis</taxon>
        <taxon>Zoopagomycota</taxon>
        <taxon>Kickxellomycotina</taxon>
        <taxon>Kickxellomycetes</taxon>
        <taxon>Kickxellales</taxon>
        <taxon>Kickxellaceae</taxon>
        <taxon>Coemansia</taxon>
    </lineage>
</organism>
<dbReference type="OrthoDB" id="2342176at2759"/>
<comment type="caution">
    <text evidence="3">The sequence shown here is derived from an EMBL/GenBank/DDBJ whole genome shotgun (WGS) entry which is preliminary data.</text>
</comment>
<proteinExistence type="predicted"/>
<keyword evidence="4" id="KW-1185">Reference proteome</keyword>
<protein>
    <recommendedName>
        <fullName evidence="5">Chitin-binding type-4 domain-containing protein</fullName>
    </recommendedName>
</protein>